<protein>
    <recommendedName>
        <fullName evidence="3">DUF4283 domain-containing protein</fullName>
    </recommendedName>
</protein>
<dbReference type="AlphaFoldDB" id="A0A7J9CPQ3"/>
<reference evidence="1 2" key="1">
    <citation type="journal article" date="2019" name="Genome Biol. Evol.">
        <title>Insights into the evolution of the New World diploid cottons (Gossypium, subgenus Houzingenia) based on genome sequencing.</title>
        <authorList>
            <person name="Grover C.E."/>
            <person name="Arick M.A. 2nd"/>
            <person name="Thrash A."/>
            <person name="Conover J.L."/>
            <person name="Sanders W.S."/>
            <person name="Peterson D.G."/>
            <person name="Frelichowski J.E."/>
            <person name="Scheffler J.A."/>
            <person name="Scheffler B.E."/>
            <person name="Wendel J.F."/>
        </authorList>
    </citation>
    <scope>NUCLEOTIDE SEQUENCE [LARGE SCALE GENOMIC DNA]</scope>
    <source>
        <strain evidence="1">5</strain>
        <tissue evidence="1">Leaf</tissue>
    </source>
</reference>
<sequence>MNIFLQIRIRLNIKELLMKRKKIRAQGDIFFEAPKGKVVQGWSEEIWRRLGVNRKPRLHSNDVNREVWETEIWGLMFKKLEFQMQDVGRVGGGDYLIAWLGGFQNNILDCKIIKIPVIKFQFTWEHGRGLESFVRKRLDRGFCNNEWAPLFPFHKLYNWKVATCGIKLQERHKASRVYFVEHSKEIKCQLENRLRLEKPWSPSRALLRASSEGRSNRKVFGDFLATENGSPRRRLPAATTEGIGTASFWPGSINPKMASFWAWSANPIQPP</sequence>
<evidence type="ECO:0000313" key="2">
    <source>
        <dbReference type="Proteomes" id="UP000593579"/>
    </source>
</evidence>
<dbReference type="EMBL" id="JABEZY010000012">
    <property type="protein sequence ID" value="MBA0750406.1"/>
    <property type="molecule type" value="Genomic_DNA"/>
</dbReference>
<proteinExistence type="predicted"/>
<gene>
    <name evidence="1" type="ORF">Gogos_001817</name>
</gene>
<comment type="caution">
    <text evidence="1">The sequence shown here is derived from an EMBL/GenBank/DDBJ whole genome shotgun (WGS) entry which is preliminary data.</text>
</comment>
<name>A0A7J9CPQ3_GOSGO</name>
<accession>A0A7J9CPQ3</accession>
<dbReference type="OrthoDB" id="1001526at2759"/>
<dbReference type="Proteomes" id="UP000593579">
    <property type="component" value="Unassembled WGS sequence"/>
</dbReference>
<evidence type="ECO:0008006" key="3">
    <source>
        <dbReference type="Google" id="ProtNLM"/>
    </source>
</evidence>
<keyword evidence="2" id="KW-1185">Reference proteome</keyword>
<evidence type="ECO:0000313" key="1">
    <source>
        <dbReference type="EMBL" id="MBA0750406.1"/>
    </source>
</evidence>
<organism evidence="1 2">
    <name type="scientific">Gossypium gossypioides</name>
    <name type="common">Mexican cotton</name>
    <name type="synonym">Selera gossypioides</name>
    <dbReference type="NCBI Taxonomy" id="34282"/>
    <lineage>
        <taxon>Eukaryota</taxon>
        <taxon>Viridiplantae</taxon>
        <taxon>Streptophyta</taxon>
        <taxon>Embryophyta</taxon>
        <taxon>Tracheophyta</taxon>
        <taxon>Spermatophyta</taxon>
        <taxon>Magnoliopsida</taxon>
        <taxon>eudicotyledons</taxon>
        <taxon>Gunneridae</taxon>
        <taxon>Pentapetalae</taxon>
        <taxon>rosids</taxon>
        <taxon>malvids</taxon>
        <taxon>Malvales</taxon>
        <taxon>Malvaceae</taxon>
        <taxon>Malvoideae</taxon>
        <taxon>Gossypium</taxon>
    </lineage>
</organism>